<protein>
    <recommendedName>
        <fullName evidence="4">PRTRC system protein E</fullName>
    </recommendedName>
</protein>
<proteinExistence type="predicted"/>
<comment type="caution">
    <text evidence="2">The sequence shown here is derived from an EMBL/GenBank/DDBJ whole genome shotgun (WGS) entry which is preliminary data.</text>
</comment>
<keyword evidence="1" id="KW-1133">Transmembrane helix</keyword>
<organism evidence="2 3">
    <name type="scientific">Bifidobacterium breve MCC 1128</name>
    <dbReference type="NCBI Taxonomy" id="1365965"/>
    <lineage>
        <taxon>Bacteria</taxon>
        <taxon>Bacillati</taxon>
        <taxon>Actinomycetota</taxon>
        <taxon>Actinomycetes</taxon>
        <taxon>Bifidobacteriales</taxon>
        <taxon>Bifidobacteriaceae</taxon>
        <taxon>Bifidobacterium</taxon>
    </lineage>
</organism>
<dbReference type="PATRIC" id="fig|1365965.3.peg.359"/>
<dbReference type="RefSeq" id="WP_052789095.1">
    <property type="nucleotide sequence ID" value="NZ_AVQD01000003.1"/>
</dbReference>
<sequence>MTETIPVWATILVSVITTCGGTVAGWILRRIDQLGKPDPALSQRLDQVDASLTQLDQRLDPLQDGVKTMLLCKLEQMQREMVDAGGIADNDLKTRAEGVYATYHALGGNGHGTQVNQDIQDAPIAPRKPQA</sequence>
<evidence type="ECO:0000313" key="2">
    <source>
        <dbReference type="EMBL" id="KOA42920.1"/>
    </source>
</evidence>
<gene>
    <name evidence="2" type="ORF">BBM1128_01770</name>
</gene>
<keyword evidence="1" id="KW-0812">Transmembrane</keyword>
<dbReference type="Proteomes" id="UP000037193">
    <property type="component" value="Unassembled WGS sequence"/>
</dbReference>
<accession>A0A0L7B5Z4</accession>
<evidence type="ECO:0008006" key="4">
    <source>
        <dbReference type="Google" id="ProtNLM"/>
    </source>
</evidence>
<name>A0A0L7B5Z4_BIFBR</name>
<dbReference type="AlphaFoldDB" id="A0A0L7B5Z4"/>
<feature type="transmembrane region" description="Helical" evidence="1">
    <location>
        <begin position="6"/>
        <end position="28"/>
    </location>
</feature>
<reference evidence="2 3" key="1">
    <citation type="journal article" date="2015" name="Int J Genomics">
        <title>Comparative Genomics Revealed Genetic Diversity and Species/Strain-Level Differences in Carbohydrate Metabolism of Three Probiotic Bifidobacterial Species.</title>
        <authorList>
            <person name="Odamaki T."/>
            <person name="Horigome A."/>
            <person name="Sugahara H."/>
            <person name="Hashikura N."/>
            <person name="Minami J."/>
            <person name="Xiao J.Z."/>
            <person name="Abe F."/>
        </authorList>
    </citation>
    <scope>NUCLEOTIDE SEQUENCE [LARGE SCALE GENOMIC DNA]</scope>
    <source>
        <strain evidence="2 3">MCC 1128</strain>
    </source>
</reference>
<evidence type="ECO:0000313" key="3">
    <source>
        <dbReference type="Proteomes" id="UP000037193"/>
    </source>
</evidence>
<evidence type="ECO:0000256" key="1">
    <source>
        <dbReference type="SAM" id="Phobius"/>
    </source>
</evidence>
<dbReference type="EMBL" id="AVQD01000003">
    <property type="protein sequence ID" value="KOA42920.1"/>
    <property type="molecule type" value="Genomic_DNA"/>
</dbReference>
<keyword evidence="1" id="KW-0472">Membrane</keyword>